<dbReference type="RefSeq" id="WP_353685408.1">
    <property type="nucleotide sequence ID" value="NZ_CP144374.1"/>
</dbReference>
<evidence type="ECO:0000313" key="1">
    <source>
        <dbReference type="EMBL" id="XCH47748.1"/>
    </source>
</evidence>
<gene>
    <name evidence="1" type="ORF">V4D31_05190</name>
</gene>
<sequence length="44" mass="5330">MNKETEKYRKEIEKLKDTPYSKTFKFKTSKLKKSARTIENSCRD</sequence>
<organism evidence="1">
    <name type="scientific">Thermodesulfovibrio obliviosus</name>
    <dbReference type="NCBI Taxonomy" id="3118332"/>
    <lineage>
        <taxon>Bacteria</taxon>
        <taxon>Pseudomonadati</taxon>
        <taxon>Nitrospirota</taxon>
        <taxon>Thermodesulfovibrionia</taxon>
        <taxon>Thermodesulfovibrionales</taxon>
        <taxon>Thermodesulfovibrionaceae</taxon>
        <taxon>Thermodesulfovibrio</taxon>
    </lineage>
</organism>
<protein>
    <submittedName>
        <fullName evidence="1">Uncharacterized protein</fullName>
    </submittedName>
</protein>
<proteinExistence type="predicted"/>
<reference evidence="1" key="1">
    <citation type="submission" date="2024-01" db="EMBL/GenBank/DDBJ databases">
        <title>The first autotrophic representatives of the genus Thermodesulfovibrio.</title>
        <authorList>
            <person name="Maltseva A.I."/>
            <person name="Elcheninov A.G."/>
            <person name="Kublanov I.V."/>
            <person name="Lebedinsky A.V."/>
            <person name="Frolov E.N."/>
        </authorList>
    </citation>
    <scope>NUCLEOTIDE SEQUENCE</scope>
    <source>
        <strain evidence="1">3462-1</strain>
    </source>
</reference>
<accession>A0AAU8H1T9</accession>
<dbReference type="AlphaFoldDB" id="A0AAU8H1T9"/>
<dbReference type="KEGG" id="tob:V4D31_05190"/>
<dbReference type="EMBL" id="CP144374">
    <property type="protein sequence ID" value="XCH47748.1"/>
    <property type="molecule type" value="Genomic_DNA"/>
</dbReference>
<name>A0AAU8H1T9_9BACT</name>